<protein>
    <submittedName>
        <fullName evidence="2">Uncharacterized protein</fullName>
    </submittedName>
</protein>
<reference evidence="2" key="1">
    <citation type="submission" date="2022-06" db="EMBL/GenBank/DDBJ databases">
        <title>De novo draft assembly of the Pseudomonas mercurotoleraris sp. nov., isolated from the plants rhizosphere.</title>
        <authorList>
            <person name="Robas M."/>
            <person name="Gonzalez D."/>
            <person name="Fernandez V.M."/>
            <person name="Luna L."/>
            <person name="Provanza A."/>
            <person name="Jimenez P.A."/>
        </authorList>
    </citation>
    <scope>NUCLEOTIDE SEQUENCE</scope>
    <source>
        <strain evidence="2">SAICEUPSM</strain>
    </source>
</reference>
<keyword evidence="1" id="KW-0732">Signal</keyword>
<organism evidence="2 3">
    <name type="scientific">Pseudomonas mercuritolerans</name>
    <dbReference type="NCBI Taxonomy" id="2951809"/>
    <lineage>
        <taxon>Bacteria</taxon>
        <taxon>Pseudomonadati</taxon>
        <taxon>Pseudomonadota</taxon>
        <taxon>Gammaproteobacteria</taxon>
        <taxon>Pseudomonadales</taxon>
        <taxon>Pseudomonadaceae</taxon>
        <taxon>Pseudomonas</taxon>
    </lineage>
</organism>
<feature type="signal peptide" evidence="1">
    <location>
        <begin position="1"/>
        <end position="26"/>
    </location>
</feature>
<accession>A0ABT2Y0J9</accession>
<dbReference type="RefSeq" id="WP_263471225.1">
    <property type="nucleotide sequence ID" value="NZ_JAMSHA010000008.1"/>
</dbReference>
<evidence type="ECO:0000313" key="2">
    <source>
        <dbReference type="EMBL" id="MCV2224199.1"/>
    </source>
</evidence>
<evidence type="ECO:0000256" key="1">
    <source>
        <dbReference type="SAM" id="SignalP"/>
    </source>
</evidence>
<proteinExistence type="predicted"/>
<keyword evidence="3" id="KW-1185">Reference proteome</keyword>
<name>A0ABT2Y0J9_9PSED</name>
<feature type="chain" id="PRO_5045524677" evidence="1">
    <location>
        <begin position="27"/>
        <end position="110"/>
    </location>
</feature>
<sequence>MNNTRNRGAALLITIMALTASTFVKADALTDKANNCNKALSELKTIGVTPGEYSCEANTKKEMYWRAYAPGELFRKILDICEANGPVTSVPYELSEVVACNYYSPAGFSK</sequence>
<dbReference type="Proteomes" id="UP001063475">
    <property type="component" value="Unassembled WGS sequence"/>
</dbReference>
<comment type="caution">
    <text evidence="2">The sequence shown here is derived from an EMBL/GenBank/DDBJ whole genome shotgun (WGS) entry which is preliminary data.</text>
</comment>
<gene>
    <name evidence="2" type="ORF">ND528_21800</name>
</gene>
<dbReference type="EMBL" id="JAMSHA010000008">
    <property type="protein sequence ID" value="MCV2224199.1"/>
    <property type="molecule type" value="Genomic_DNA"/>
</dbReference>
<evidence type="ECO:0000313" key="3">
    <source>
        <dbReference type="Proteomes" id="UP001063475"/>
    </source>
</evidence>